<evidence type="ECO:0000313" key="4">
    <source>
        <dbReference type="Proteomes" id="UP001500016"/>
    </source>
</evidence>
<dbReference type="RefSeq" id="WP_344532965.1">
    <property type="nucleotide sequence ID" value="NZ_BAAAPE010000015.1"/>
</dbReference>
<dbReference type="InterPro" id="IPR002347">
    <property type="entry name" value="SDR_fam"/>
</dbReference>
<dbReference type="PANTHER" id="PTHR24321:SF8">
    <property type="entry name" value="ESTRADIOL 17-BETA-DEHYDROGENASE 8-RELATED"/>
    <property type="match status" value="1"/>
</dbReference>
<reference evidence="3 4" key="1">
    <citation type="journal article" date="2019" name="Int. J. Syst. Evol. Microbiol.">
        <title>The Global Catalogue of Microorganisms (GCM) 10K type strain sequencing project: providing services to taxonomists for standard genome sequencing and annotation.</title>
        <authorList>
            <consortium name="The Broad Institute Genomics Platform"/>
            <consortium name="The Broad Institute Genome Sequencing Center for Infectious Disease"/>
            <person name="Wu L."/>
            <person name="Ma J."/>
        </authorList>
    </citation>
    <scope>NUCLEOTIDE SEQUENCE [LARGE SCALE GENOMIC DNA]</scope>
    <source>
        <strain evidence="3 4">JCM 15478</strain>
    </source>
</reference>
<dbReference type="PROSITE" id="PS00061">
    <property type="entry name" value="ADH_SHORT"/>
    <property type="match status" value="1"/>
</dbReference>
<dbReference type="Pfam" id="PF13561">
    <property type="entry name" value="adh_short_C2"/>
    <property type="match status" value="1"/>
</dbReference>
<proteinExistence type="inferred from homology"/>
<comment type="caution">
    <text evidence="3">The sequence shown here is derived from an EMBL/GenBank/DDBJ whole genome shotgun (WGS) entry which is preliminary data.</text>
</comment>
<dbReference type="Gene3D" id="3.40.50.720">
    <property type="entry name" value="NAD(P)-binding Rossmann-like Domain"/>
    <property type="match status" value="1"/>
</dbReference>
<dbReference type="PRINTS" id="PR00081">
    <property type="entry name" value="GDHRDH"/>
</dbReference>
<dbReference type="PRINTS" id="PR00080">
    <property type="entry name" value="SDRFAMILY"/>
</dbReference>
<dbReference type="Proteomes" id="UP001500016">
    <property type="component" value="Unassembled WGS sequence"/>
</dbReference>
<dbReference type="PANTHER" id="PTHR24321">
    <property type="entry name" value="DEHYDROGENASES, SHORT CHAIN"/>
    <property type="match status" value="1"/>
</dbReference>
<accession>A0ABN2WNA5</accession>
<name>A0ABN2WNA5_9ACTN</name>
<dbReference type="InterPro" id="IPR020904">
    <property type="entry name" value="Sc_DH/Rdtase_CS"/>
</dbReference>
<keyword evidence="2" id="KW-0560">Oxidoreductase</keyword>
<evidence type="ECO:0000313" key="3">
    <source>
        <dbReference type="EMBL" id="GAA2094535.1"/>
    </source>
</evidence>
<dbReference type="InterPro" id="IPR036291">
    <property type="entry name" value="NAD(P)-bd_dom_sf"/>
</dbReference>
<sequence length="245" mass="24886">MGEKQRAGRDRTVLVTGGTSGIGAAVARRFAESGATVIAAGLGAERAAGALPGNVRAVEADVTRGAELEELLAGLDALDVLVNAAGVIARGQEHDPEVFARVVAVNLTGTMRACAASRPLLREAGGGGCVVNIASMLSFFGGPKVPAYTASKGGVMQLTKALAVAWAPEGIRVNAVAPGWIRTALTSELHEDADGEAARRIIERTPMGRWGEPADVAGAVDFLCGSDARFVTGAVLPVDGGYLAA</sequence>
<dbReference type="CDD" id="cd05233">
    <property type="entry name" value="SDR_c"/>
    <property type="match status" value="1"/>
</dbReference>
<comment type="similarity">
    <text evidence="1">Belongs to the short-chain dehydrogenases/reductases (SDR) family.</text>
</comment>
<keyword evidence="4" id="KW-1185">Reference proteome</keyword>
<gene>
    <name evidence="3" type="ORF">GCM10009801_62640</name>
</gene>
<evidence type="ECO:0000256" key="1">
    <source>
        <dbReference type="ARBA" id="ARBA00006484"/>
    </source>
</evidence>
<evidence type="ECO:0000256" key="2">
    <source>
        <dbReference type="ARBA" id="ARBA00023002"/>
    </source>
</evidence>
<organism evidence="3 4">
    <name type="scientific">Streptomyces albiaxialis</name>
    <dbReference type="NCBI Taxonomy" id="329523"/>
    <lineage>
        <taxon>Bacteria</taxon>
        <taxon>Bacillati</taxon>
        <taxon>Actinomycetota</taxon>
        <taxon>Actinomycetes</taxon>
        <taxon>Kitasatosporales</taxon>
        <taxon>Streptomycetaceae</taxon>
        <taxon>Streptomyces</taxon>
    </lineage>
</organism>
<dbReference type="EMBL" id="BAAAPE010000015">
    <property type="protein sequence ID" value="GAA2094535.1"/>
    <property type="molecule type" value="Genomic_DNA"/>
</dbReference>
<dbReference type="SUPFAM" id="SSF51735">
    <property type="entry name" value="NAD(P)-binding Rossmann-fold domains"/>
    <property type="match status" value="1"/>
</dbReference>
<protein>
    <submittedName>
        <fullName evidence="3">SDR family oxidoreductase</fullName>
    </submittedName>
</protein>